<comment type="caution">
    <text evidence="2">The sequence shown here is derived from an EMBL/GenBank/DDBJ whole genome shotgun (WGS) entry which is preliminary data.</text>
</comment>
<accession>A0A8H7DBU3</accession>
<evidence type="ECO:0000313" key="2">
    <source>
        <dbReference type="EMBL" id="KAF7368680.1"/>
    </source>
</evidence>
<feature type="coiled-coil region" evidence="1">
    <location>
        <begin position="11"/>
        <end position="38"/>
    </location>
</feature>
<dbReference type="EMBL" id="JACAZI010000002">
    <property type="protein sequence ID" value="KAF7368680.1"/>
    <property type="molecule type" value="Genomic_DNA"/>
</dbReference>
<dbReference type="InterPro" id="IPR032675">
    <property type="entry name" value="LRR_dom_sf"/>
</dbReference>
<keyword evidence="1" id="KW-0175">Coiled coil</keyword>
<dbReference type="Proteomes" id="UP000620124">
    <property type="component" value="Unassembled WGS sequence"/>
</dbReference>
<evidence type="ECO:0000313" key="3">
    <source>
        <dbReference type="Proteomes" id="UP000620124"/>
    </source>
</evidence>
<reference evidence="2" key="1">
    <citation type="submission" date="2020-05" db="EMBL/GenBank/DDBJ databases">
        <title>Mycena genomes resolve the evolution of fungal bioluminescence.</title>
        <authorList>
            <person name="Tsai I.J."/>
        </authorList>
    </citation>
    <scope>NUCLEOTIDE SEQUENCE</scope>
    <source>
        <strain evidence="2">CCC161011</strain>
    </source>
</reference>
<name>A0A8H7DBU3_9AGAR</name>
<gene>
    <name evidence="2" type="ORF">MVEN_00192300</name>
</gene>
<dbReference type="Gene3D" id="3.80.10.10">
    <property type="entry name" value="Ribonuclease Inhibitor"/>
    <property type="match status" value="1"/>
</dbReference>
<sequence length="452" mass="49746">MNSAADIRSRIAKIEHSIAGIESQLAALRADKEQLQSALSSIVYPVLTVPPEIMSVVFLHGASEFILDRVWNNLRLAGVCRAWQDIVFSTCELWTKIALNCHRGGEPSIILKTWLTRSGGLPLDLRIIFSPNETDTDTVWSALTAHSAQWRNMELLIFDSVVLSLETLPSSLPLLQRLVIEGDVTLGDPGNGHPISTPQFRELNLDIPFVMYQLALPLSGITTLSLSGSSAAGISQILAFTPDLEVLAISIRDFEPHPNNTPCSLTSLHTLHCHAAIPPHVLDQLFVPALTHLVFDGFPDHNGGTAAGNAMEALIERSQCAIRSLEVLDADPNESAFTWARRLPTLTDITLDVSRWTPELLSTFCQAMTTLDGGGLLPELEGLTLRRCTRSSMNPEPLVSMLTRRWRWIDGLSRIKTFALSLEGLDLEEYLMDGLPKAPGLEFVITSHGVRW</sequence>
<proteinExistence type="predicted"/>
<evidence type="ECO:0000256" key="1">
    <source>
        <dbReference type="SAM" id="Coils"/>
    </source>
</evidence>
<dbReference type="AlphaFoldDB" id="A0A8H7DBU3"/>
<dbReference type="SUPFAM" id="SSF52058">
    <property type="entry name" value="L domain-like"/>
    <property type="match status" value="1"/>
</dbReference>
<evidence type="ECO:0008006" key="4">
    <source>
        <dbReference type="Google" id="ProtNLM"/>
    </source>
</evidence>
<dbReference type="OrthoDB" id="2269034at2759"/>
<protein>
    <recommendedName>
        <fullName evidence="4">F-box domain-containing protein</fullName>
    </recommendedName>
</protein>
<organism evidence="2 3">
    <name type="scientific">Mycena venus</name>
    <dbReference type="NCBI Taxonomy" id="2733690"/>
    <lineage>
        <taxon>Eukaryota</taxon>
        <taxon>Fungi</taxon>
        <taxon>Dikarya</taxon>
        <taxon>Basidiomycota</taxon>
        <taxon>Agaricomycotina</taxon>
        <taxon>Agaricomycetes</taxon>
        <taxon>Agaricomycetidae</taxon>
        <taxon>Agaricales</taxon>
        <taxon>Marasmiineae</taxon>
        <taxon>Mycenaceae</taxon>
        <taxon>Mycena</taxon>
    </lineage>
</organism>
<keyword evidence="3" id="KW-1185">Reference proteome</keyword>